<keyword evidence="2 5" id="KW-0812">Transmembrane</keyword>
<dbReference type="Gene3D" id="1.20.1510.10">
    <property type="entry name" value="Cation efflux protein transmembrane domain"/>
    <property type="match status" value="1"/>
</dbReference>
<evidence type="ECO:0000313" key="8">
    <source>
        <dbReference type="Proteomes" id="UP001430796"/>
    </source>
</evidence>
<comment type="caution">
    <text evidence="7">The sequence shown here is derived from an EMBL/GenBank/DDBJ whole genome shotgun (WGS) entry which is preliminary data.</text>
</comment>
<proteinExistence type="predicted"/>
<evidence type="ECO:0000259" key="6">
    <source>
        <dbReference type="Pfam" id="PF01545"/>
    </source>
</evidence>
<evidence type="ECO:0000256" key="5">
    <source>
        <dbReference type="SAM" id="Phobius"/>
    </source>
</evidence>
<dbReference type="InterPro" id="IPR058533">
    <property type="entry name" value="Cation_efflux_TM"/>
</dbReference>
<organism evidence="7 8">
    <name type="scientific">Marilutibacter chinensis</name>
    <dbReference type="NCBI Taxonomy" id="2912247"/>
    <lineage>
        <taxon>Bacteria</taxon>
        <taxon>Pseudomonadati</taxon>
        <taxon>Pseudomonadota</taxon>
        <taxon>Gammaproteobacteria</taxon>
        <taxon>Lysobacterales</taxon>
        <taxon>Lysobacteraceae</taxon>
        <taxon>Marilutibacter</taxon>
    </lineage>
</organism>
<reference evidence="7 8" key="1">
    <citation type="submission" date="2022-01" db="EMBL/GenBank/DDBJ databases">
        <title>Lysobacter chinensis sp. nov., a bacterium isolated from cow dung compost.</title>
        <authorList>
            <person name="Liu Y."/>
        </authorList>
    </citation>
    <scope>NUCLEOTIDE SEQUENCE [LARGE SCALE GENOMIC DNA]</scope>
    <source>
        <strain evidence="7 8">TLK-CK17</strain>
    </source>
</reference>
<dbReference type="Proteomes" id="UP001430796">
    <property type="component" value="Unassembled WGS sequence"/>
</dbReference>
<keyword evidence="3 5" id="KW-1133">Transmembrane helix</keyword>
<accession>A0ABS9HXJ4</accession>
<dbReference type="RefSeq" id="WP_237055663.1">
    <property type="nucleotide sequence ID" value="NZ_JAKJPO010000008.1"/>
</dbReference>
<feature type="transmembrane region" description="Helical" evidence="5">
    <location>
        <begin position="24"/>
        <end position="45"/>
    </location>
</feature>
<evidence type="ECO:0000256" key="2">
    <source>
        <dbReference type="ARBA" id="ARBA00022692"/>
    </source>
</evidence>
<sequence>MSDSCCGCGTTIDVQAMHAKQRRVLVTVLAINAATFLMMIAAAILSRSSSLLSGGLDNLGDALTYALSLAVVGASATAKARVSLFKGGLILIAALAVGAQTAWRLVNPVTPLFEGMGLAALLNLGANIVCLRLLTPHRDGDVNLASAWECSRNDVAEGFAVLAAAALVWLFNAGWPDLVIAAALLVMFLRSAMRVFRASWNELRTAEAVRQGGAG</sequence>
<feature type="domain" description="Cation efflux protein transmembrane" evidence="6">
    <location>
        <begin position="26"/>
        <end position="203"/>
    </location>
</feature>
<dbReference type="Pfam" id="PF01545">
    <property type="entry name" value="Cation_efflux"/>
    <property type="match status" value="1"/>
</dbReference>
<dbReference type="InterPro" id="IPR027469">
    <property type="entry name" value="Cation_efflux_TMD_sf"/>
</dbReference>
<comment type="subcellular location">
    <subcellularLocation>
        <location evidence="1">Membrane</location>
        <topology evidence="1">Multi-pass membrane protein</topology>
    </subcellularLocation>
</comment>
<evidence type="ECO:0000256" key="4">
    <source>
        <dbReference type="ARBA" id="ARBA00023136"/>
    </source>
</evidence>
<reference evidence="8" key="2">
    <citation type="submission" date="2022-01" db="EMBL/GenBank/DDBJ databases">
        <title>Lysobacter chinensis sp. nov., a bacterium isolated from cow dung compost.</title>
        <authorList>
            <person name="Zhou L.Y."/>
        </authorList>
    </citation>
    <scope>NUCLEOTIDE SEQUENCE [LARGE SCALE GENOMIC DNA]</scope>
    <source>
        <strain evidence="8">TLK-CK17</strain>
    </source>
</reference>
<evidence type="ECO:0000313" key="7">
    <source>
        <dbReference type="EMBL" id="MCF7222757.1"/>
    </source>
</evidence>
<feature type="transmembrane region" description="Helical" evidence="5">
    <location>
        <begin position="65"/>
        <end position="82"/>
    </location>
</feature>
<protein>
    <submittedName>
        <fullName evidence="7">Cation transporter</fullName>
    </submittedName>
</protein>
<feature type="transmembrane region" description="Helical" evidence="5">
    <location>
        <begin position="89"/>
        <end position="106"/>
    </location>
</feature>
<keyword evidence="4 5" id="KW-0472">Membrane</keyword>
<name>A0ABS9HXJ4_9GAMM</name>
<evidence type="ECO:0000256" key="1">
    <source>
        <dbReference type="ARBA" id="ARBA00004141"/>
    </source>
</evidence>
<feature type="transmembrane region" description="Helical" evidence="5">
    <location>
        <begin position="178"/>
        <end position="196"/>
    </location>
</feature>
<evidence type="ECO:0000256" key="3">
    <source>
        <dbReference type="ARBA" id="ARBA00022989"/>
    </source>
</evidence>
<dbReference type="EMBL" id="JAKJPO010000008">
    <property type="protein sequence ID" value="MCF7222757.1"/>
    <property type="molecule type" value="Genomic_DNA"/>
</dbReference>
<reference evidence="7 8" key="3">
    <citation type="submission" date="2022-01" db="EMBL/GenBank/DDBJ databases">
        <authorList>
            <person name="Zhou L.Y."/>
        </authorList>
    </citation>
    <scope>NUCLEOTIDE SEQUENCE [LARGE SCALE GENOMIC DNA]</scope>
    <source>
        <strain evidence="7 8">TLK-CK17</strain>
    </source>
</reference>
<dbReference type="SUPFAM" id="SSF161111">
    <property type="entry name" value="Cation efflux protein transmembrane domain-like"/>
    <property type="match status" value="1"/>
</dbReference>
<gene>
    <name evidence="7" type="ORF">L3V18_13335</name>
</gene>
<keyword evidence="8" id="KW-1185">Reference proteome</keyword>